<dbReference type="InterPro" id="IPR050966">
    <property type="entry name" value="Glutamyl_endopeptidase"/>
</dbReference>
<gene>
    <name evidence="3" type="ORF">L332_03750</name>
</gene>
<accession>U1L9A3</accession>
<feature type="region of interest" description="Disordered" evidence="2">
    <location>
        <begin position="22"/>
        <end position="81"/>
    </location>
</feature>
<dbReference type="AlphaFoldDB" id="U1L9A3"/>
<protein>
    <recommendedName>
        <fullName evidence="5">Peptidase S1 domain-containing protein</fullName>
    </recommendedName>
</protein>
<dbReference type="InterPro" id="IPR043504">
    <property type="entry name" value="Peptidase_S1_PA_chymotrypsin"/>
</dbReference>
<dbReference type="Proteomes" id="UP000016462">
    <property type="component" value="Unassembled WGS sequence"/>
</dbReference>
<dbReference type="PROSITE" id="PS51257">
    <property type="entry name" value="PROKAR_LIPOPROTEIN"/>
    <property type="match status" value="1"/>
</dbReference>
<dbReference type="PANTHER" id="PTHR15462">
    <property type="entry name" value="SERINE PROTEASE"/>
    <property type="match status" value="1"/>
</dbReference>
<keyword evidence="4" id="KW-1185">Reference proteome</keyword>
<evidence type="ECO:0000256" key="1">
    <source>
        <dbReference type="ARBA" id="ARBA00022729"/>
    </source>
</evidence>
<evidence type="ECO:0000313" key="3">
    <source>
        <dbReference type="EMBL" id="ERG63568.1"/>
    </source>
</evidence>
<name>U1L9A3_9MICO</name>
<dbReference type="SUPFAM" id="SSF50494">
    <property type="entry name" value="Trypsin-like serine proteases"/>
    <property type="match status" value="1"/>
</dbReference>
<reference evidence="3 4" key="1">
    <citation type="journal article" date="2013" name="Genome Announc.">
        <title>First draft genome sequence from a member of the genus agrococcus, isolated from modern microbialites.</title>
        <authorList>
            <person name="White R.A.III."/>
            <person name="Grassa C.J."/>
            <person name="Suttle C.A."/>
        </authorList>
    </citation>
    <scope>NUCLEOTIDE SEQUENCE [LARGE SCALE GENOMIC DNA]</scope>
    <source>
        <strain evidence="3 4">RW1</strain>
    </source>
</reference>
<comment type="caution">
    <text evidence="3">The sequence shown here is derived from an EMBL/GenBank/DDBJ whole genome shotgun (WGS) entry which is preliminary data.</text>
</comment>
<dbReference type="Gene3D" id="2.40.10.10">
    <property type="entry name" value="Trypsin-like serine proteases"/>
    <property type="match status" value="2"/>
</dbReference>
<dbReference type="InterPro" id="IPR009003">
    <property type="entry name" value="Peptidase_S1_PA"/>
</dbReference>
<dbReference type="RefSeq" id="WP_021065061.1">
    <property type="nucleotide sequence ID" value="NZ_ASHR01000030.1"/>
</dbReference>
<organism evidence="3 4">
    <name type="scientific">Agrococcus pavilionensis RW1</name>
    <dbReference type="NCBI Taxonomy" id="1330458"/>
    <lineage>
        <taxon>Bacteria</taxon>
        <taxon>Bacillati</taxon>
        <taxon>Actinomycetota</taxon>
        <taxon>Actinomycetes</taxon>
        <taxon>Micrococcales</taxon>
        <taxon>Microbacteriaceae</taxon>
        <taxon>Agrococcus</taxon>
    </lineage>
</organism>
<proteinExistence type="predicted"/>
<feature type="compositionally biased region" description="Low complexity" evidence="2">
    <location>
        <begin position="46"/>
        <end position="60"/>
    </location>
</feature>
<keyword evidence="1" id="KW-0732">Signal</keyword>
<dbReference type="OrthoDB" id="5121599at2"/>
<dbReference type="PANTHER" id="PTHR15462:SF8">
    <property type="entry name" value="SERINE PROTEASE"/>
    <property type="match status" value="1"/>
</dbReference>
<sequence>MRLPRLATAALVAAAALTLGGCLLPSPPERPVERTAPRAPTTPSGAAAPEVVPVEPDAPVTSGDTTASDTGELYAGEAGETSDGFLPDAAVDVVLPPTAGTPVVRPGIALPVHEDGDELLPGTAHEGSGNLLLTTSGRLELSAGGAEYTCSGTVINSESGLIVLTAAHCIFDDDTRDWYDRISFAPAYERGEAPFGTWVAEEWWVPEQYLEANDRWLDGADDDGWMGFDFGFIRFAPQDGATLEDAVGGQGVSFTAETNGVVIAGYPGNDPFDSEVLRHCAEDRLDYGAGGDANYGADCEMGDGASGSAFVSNLDPTTGAGHITAVFSNGGATGAYGPPLGVTAWNGLRSIDG</sequence>
<evidence type="ECO:0008006" key="5">
    <source>
        <dbReference type="Google" id="ProtNLM"/>
    </source>
</evidence>
<evidence type="ECO:0000313" key="4">
    <source>
        <dbReference type="Proteomes" id="UP000016462"/>
    </source>
</evidence>
<dbReference type="EMBL" id="ASHR01000030">
    <property type="protein sequence ID" value="ERG63568.1"/>
    <property type="molecule type" value="Genomic_DNA"/>
</dbReference>
<evidence type="ECO:0000256" key="2">
    <source>
        <dbReference type="SAM" id="MobiDB-lite"/>
    </source>
</evidence>